<keyword evidence="2" id="KW-1185">Reference proteome</keyword>
<sequence length="220" mass="21263">VNGVWTATYTLVAGSIDATGRNVSATVTDNAGNTTTVADTSNATVDSVAPTVTDANVSISGGTGTGGAYKIGDTVTATWTNVGGENNADTISDVTFDFSAFGGGSAVAATNVNGVWTASYTLVAGGIDATNRNVSVTVTDNAGNTATAADTSNATVDNVAPTVTDANVSISGASGTGGAYKIGDTVTATWTNVGGDANADISGVTFDFSAFGGGSAVAAT</sequence>
<evidence type="ECO:0000313" key="1">
    <source>
        <dbReference type="EMBL" id="MDZ5461794.1"/>
    </source>
</evidence>
<feature type="non-terminal residue" evidence="1">
    <location>
        <position position="220"/>
    </location>
</feature>
<evidence type="ECO:0000313" key="2">
    <source>
        <dbReference type="Proteomes" id="UP001293718"/>
    </source>
</evidence>
<feature type="non-terminal residue" evidence="1">
    <location>
        <position position="1"/>
    </location>
</feature>
<organism evidence="1 2">
    <name type="scientific">Azohydromonas lata</name>
    <dbReference type="NCBI Taxonomy" id="45677"/>
    <lineage>
        <taxon>Bacteria</taxon>
        <taxon>Pseudomonadati</taxon>
        <taxon>Pseudomonadota</taxon>
        <taxon>Betaproteobacteria</taxon>
        <taxon>Burkholderiales</taxon>
        <taxon>Sphaerotilaceae</taxon>
        <taxon>Azohydromonas</taxon>
    </lineage>
</organism>
<dbReference type="Proteomes" id="UP001293718">
    <property type="component" value="Unassembled WGS sequence"/>
</dbReference>
<reference evidence="1 2" key="1">
    <citation type="submission" date="2023-11" db="EMBL/GenBank/DDBJ databases">
        <title>Draft genome of Azohydromonas lata strain H1 (DSM1123), a polyhydroxyalkanoate producer.</title>
        <authorList>
            <person name="Traversa D."/>
            <person name="D'Addabbo P."/>
            <person name="Pazzani C."/>
            <person name="Manzari C."/>
            <person name="Chiara M."/>
            <person name="Scrascia M."/>
        </authorList>
    </citation>
    <scope>NUCLEOTIDE SEQUENCE [LARGE SCALE GENOMIC DNA]</scope>
    <source>
        <strain evidence="1 2">H1</strain>
    </source>
</reference>
<name>A0ABU5ISC5_9BURK</name>
<evidence type="ECO:0008006" key="3">
    <source>
        <dbReference type="Google" id="ProtNLM"/>
    </source>
</evidence>
<dbReference type="RefSeq" id="WP_322468866.1">
    <property type="nucleotide sequence ID" value="NZ_JAXOJX010000197.1"/>
</dbReference>
<gene>
    <name evidence="1" type="ORF">SM757_35000</name>
</gene>
<proteinExistence type="predicted"/>
<protein>
    <recommendedName>
        <fullName evidence="3">Bacterial Ig-like domain-containing protein</fullName>
    </recommendedName>
</protein>
<comment type="caution">
    <text evidence="1">The sequence shown here is derived from an EMBL/GenBank/DDBJ whole genome shotgun (WGS) entry which is preliminary data.</text>
</comment>
<accession>A0ABU5ISC5</accession>
<dbReference type="EMBL" id="JAXOJX010000197">
    <property type="protein sequence ID" value="MDZ5461794.1"/>
    <property type="molecule type" value="Genomic_DNA"/>
</dbReference>